<proteinExistence type="predicted"/>
<accession>A0ABV0EV49</accession>
<protein>
    <submittedName>
        <fullName evidence="2">Phage protein</fullName>
    </submittedName>
</protein>
<reference evidence="2 3" key="2">
    <citation type="submission" date="2024-02" db="EMBL/GenBank/DDBJ databases">
        <title>The Genome Sequence of Enterococcus sp. DIV0159.</title>
        <authorList>
            <person name="Earl A."/>
            <person name="Manson A."/>
            <person name="Gilmore M."/>
            <person name="Sanders J."/>
            <person name="Shea T."/>
            <person name="Howe W."/>
            <person name="Livny J."/>
            <person name="Cuomo C."/>
            <person name="Neafsey D."/>
            <person name="Birren B."/>
        </authorList>
    </citation>
    <scope>NUCLEOTIDE SEQUENCE [LARGE SCALE GENOMIC DNA]</scope>
    <source>
        <strain evidence="2 3">665A</strain>
    </source>
</reference>
<dbReference type="Gene3D" id="2.40.30.200">
    <property type="match status" value="1"/>
</dbReference>
<organism evidence="2 3">
    <name type="scientific">Candidatus Enterococcus ferrettii</name>
    <dbReference type="NCBI Taxonomy" id="2815324"/>
    <lineage>
        <taxon>Bacteria</taxon>
        <taxon>Bacillati</taxon>
        <taxon>Bacillota</taxon>
        <taxon>Bacilli</taxon>
        <taxon>Lactobacillales</taxon>
        <taxon>Enterococcaceae</taxon>
        <taxon>Enterococcus</taxon>
    </lineage>
</organism>
<keyword evidence="3" id="KW-1185">Reference proteome</keyword>
<feature type="domain" description="Siphovirus-type tail component RIFT-related" evidence="1">
    <location>
        <begin position="49"/>
        <end position="142"/>
    </location>
</feature>
<dbReference type="InterPro" id="IPR008841">
    <property type="entry name" value="Siphovirus-type_tail_N"/>
</dbReference>
<comment type="caution">
    <text evidence="2">The sequence shown here is derived from an EMBL/GenBank/DDBJ whole genome shotgun (WGS) entry which is preliminary data.</text>
</comment>
<dbReference type="RefSeq" id="WP_207702743.1">
    <property type="nucleotide sequence ID" value="NZ_JAFREL020000003.1"/>
</dbReference>
<evidence type="ECO:0000259" key="1">
    <source>
        <dbReference type="Pfam" id="PF05709"/>
    </source>
</evidence>
<gene>
    <name evidence="2" type="ORF">JZO67_003418</name>
</gene>
<reference evidence="2 3" key="1">
    <citation type="submission" date="2021-03" db="EMBL/GenBank/DDBJ databases">
        <authorList>
            <person name="Gilmore M.S."/>
            <person name="Schwartzman J."/>
            <person name="Van Tyne D."/>
            <person name="Martin M."/>
            <person name="Earl A.M."/>
            <person name="Manson A.L."/>
            <person name="Straub T."/>
            <person name="Salamzade R."/>
            <person name="Saavedra J."/>
            <person name="Lebreton F."/>
            <person name="Prichula J."/>
            <person name="Schaufler K."/>
            <person name="Gaca A."/>
            <person name="Sgardioli B."/>
            <person name="Wagenaar J."/>
            <person name="Strong T."/>
        </authorList>
    </citation>
    <scope>NUCLEOTIDE SEQUENCE [LARGE SCALE GENOMIC DNA]</scope>
    <source>
        <strain evidence="2 3">665A</strain>
    </source>
</reference>
<dbReference type="InterPro" id="IPR006520">
    <property type="entry name" value="Dit_BPSPP_N"/>
</dbReference>
<dbReference type="Proteomes" id="UP000664357">
    <property type="component" value="Unassembled WGS sequence"/>
</dbReference>
<dbReference type="Pfam" id="PF05709">
    <property type="entry name" value="Sipho_tail"/>
    <property type="match status" value="1"/>
</dbReference>
<evidence type="ECO:0000313" key="2">
    <source>
        <dbReference type="EMBL" id="MEO1771438.1"/>
    </source>
</evidence>
<dbReference type="NCBIfam" id="TIGR01633">
    <property type="entry name" value="phi3626_gp14_N"/>
    <property type="match status" value="1"/>
</dbReference>
<evidence type="ECO:0000313" key="3">
    <source>
        <dbReference type="Proteomes" id="UP000664357"/>
    </source>
</evidence>
<sequence>MSLYEFIDTTAPQKQPSLPSEALNFNGNFLEEIISGYRTLNVTGRELAATEVESYQLGIRDGKRHVYARIPDRVLTIKYQLTASNNESFRDKFNRLNVALFSEKDVELWFKDEPEMRWTGSKLEAGEVPEGVNQVIGTFTILLSDPYKYTSSDATSVMWGSQTITFQANYLMGNTGSGAVNMPIRIEGGAYWGSTMITFQNRAYTMGDEGKEIKPIEIYPTVEGLKVKPTITLSGTGRGVWIKTRNDTVDLGDFDRSEVVIDTKFFNITRNGQPMIRPMNDFYIYPNEPLYVQAKDSDFRLTIRYPNRFL</sequence>
<name>A0ABV0EV49_9ENTE</name>
<dbReference type="EMBL" id="JAFREL020000003">
    <property type="protein sequence ID" value="MEO1771438.1"/>
    <property type="molecule type" value="Genomic_DNA"/>
</dbReference>